<evidence type="ECO:0000256" key="5">
    <source>
        <dbReference type="ARBA" id="ARBA00023136"/>
    </source>
</evidence>
<keyword evidence="2" id="KW-0813">Transport</keyword>
<feature type="transmembrane region" description="Helical" evidence="6">
    <location>
        <begin position="75"/>
        <end position="95"/>
    </location>
</feature>
<feature type="transmembrane region" description="Helical" evidence="6">
    <location>
        <begin position="321"/>
        <end position="341"/>
    </location>
</feature>
<keyword evidence="3 6" id="KW-0812">Transmembrane</keyword>
<feature type="transmembrane region" description="Helical" evidence="6">
    <location>
        <begin position="169"/>
        <end position="187"/>
    </location>
</feature>
<evidence type="ECO:0000256" key="3">
    <source>
        <dbReference type="ARBA" id="ARBA00022692"/>
    </source>
</evidence>
<dbReference type="GO" id="GO:0035435">
    <property type="term" value="P:phosphate ion transmembrane transport"/>
    <property type="evidence" value="ECO:0007669"/>
    <property type="project" value="TreeGrafter"/>
</dbReference>
<evidence type="ECO:0000256" key="1">
    <source>
        <dbReference type="ARBA" id="ARBA00004141"/>
    </source>
</evidence>
<keyword evidence="4 6" id="KW-1133">Transmembrane helix</keyword>
<feature type="transmembrane region" description="Helical" evidence="6">
    <location>
        <begin position="127"/>
        <end position="148"/>
    </location>
</feature>
<comment type="caution">
    <text evidence="7">The sequence shown here is derived from an EMBL/GenBank/DDBJ whole genome shotgun (WGS) entry which is preliminary data.</text>
</comment>
<dbReference type="EMBL" id="BMHQ01000006">
    <property type="protein sequence ID" value="GGE17342.1"/>
    <property type="molecule type" value="Genomic_DNA"/>
</dbReference>
<gene>
    <name evidence="7" type="primary">cysP</name>
    <name evidence="7" type="ORF">GCM10011571_18780</name>
</gene>
<protein>
    <submittedName>
        <fullName evidence="7">Sulfate permease CysP</fullName>
    </submittedName>
</protein>
<dbReference type="GO" id="GO:0016020">
    <property type="term" value="C:membrane"/>
    <property type="evidence" value="ECO:0007669"/>
    <property type="project" value="UniProtKB-SubCell"/>
</dbReference>
<comment type="subcellular location">
    <subcellularLocation>
        <location evidence="1">Membrane</location>
        <topology evidence="1">Multi-pass membrane protein</topology>
    </subcellularLocation>
</comment>
<dbReference type="PANTHER" id="PTHR11101">
    <property type="entry name" value="PHOSPHATE TRANSPORTER"/>
    <property type="match status" value="1"/>
</dbReference>
<evidence type="ECO:0000256" key="2">
    <source>
        <dbReference type="ARBA" id="ARBA00022448"/>
    </source>
</evidence>
<keyword evidence="5 6" id="KW-0472">Membrane</keyword>
<feature type="transmembrane region" description="Helical" evidence="6">
    <location>
        <begin position="239"/>
        <end position="259"/>
    </location>
</feature>
<keyword evidence="8" id="KW-1185">Reference proteome</keyword>
<name>A0A8J2VI18_9BACL</name>
<feature type="transmembrane region" description="Helical" evidence="6">
    <location>
        <begin position="295"/>
        <end position="315"/>
    </location>
</feature>
<dbReference type="Proteomes" id="UP000625210">
    <property type="component" value="Unassembled WGS sequence"/>
</dbReference>
<organism evidence="7 8">
    <name type="scientific">Marinithermofilum abyssi</name>
    <dbReference type="NCBI Taxonomy" id="1571185"/>
    <lineage>
        <taxon>Bacteria</taxon>
        <taxon>Bacillati</taxon>
        <taxon>Bacillota</taxon>
        <taxon>Bacilli</taxon>
        <taxon>Bacillales</taxon>
        <taxon>Thermoactinomycetaceae</taxon>
        <taxon>Marinithermofilum</taxon>
    </lineage>
</organism>
<evidence type="ECO:0000256" key="4">
    <source>
        <dbReference type="ARBA" id="ARBA00022989"/>
    </source>
</evidence>
<evidence type="ECO:0000313" key="8">
    <source>
        <dbReference type="Proteomes" id="UP000625210"/>
    </source>
</evidence>
<dbReference type="GO" id="GO:0005315">
    <property type="term" value="F:phosphate transmembrane transporter activity"/>
    <property type="evidence" value="ECO:0007669"/>
    <property type="project" value="InterPro"/>
</dbReference>
<reference evidence="7" key="1">
    <citation type="journal article" date="2014" name="Int. J. Syst. Evol. Microbiol.">
        <title>Complete genome sequence of Corynebacterium casei LMG S-19264T (=DSM 44701T), isolated from a smear-ripened cheese.</title>
        <authorList>
            <consortium name="US DOE Joint Genome Institute (JGI-PGF)"/>
            <person name="Walter F."/>
            <person name="Albersmeier A."/>
            <person name="Kalinowski J."/>
            <person name="Ruckert C."/>
        </authorList>
    </citation>
    <scope>NUCLEOTIDE SEQUENCE</scope>
    <source>
        <strain evidence="7">CGMCC 1.15179</strain>
    </source>
</reference>
<accession>A0A8J2VI18</accession>
<feature type="transmembrane region" description="Helical" evidence="6">
    <location>
        <begin position="207"/>
        <end position="227"/>
    </location>
</feature>
<feature type="transmembrane region" description="Helical" evidence="6">
    <location>
        <begin position="43"/>
        <end position="63"/>
    </location>
</feature>
<dbReference type="Pfam" id="PF01384">
    <property type="entry name" value="PHO4"/>
    <property type="match status" value="2"/>
</dbReference>
<reference evidence="7" key="2">
    <citation type="submission" date="2020-09" db="EMBL/GenBank/DDBJ databases">
        <authorList>
            <person name="Sun Q."/>
            <person name="Zhou Y."/>
        </authorList>
    </citation>
    <scope>NUCLEOTIDE SEQUENCE</scope>
    <source>
        <strain evidence="7">CGMCC 1.15179</strain>
    </source>
</reference>
<proteinExistence type="predicted"/>
<evidence type="ECO:0000256" key="6">
    <source>
        <dbReference type="SAM" id="Phobius"/>
    </source>
</evidence>
<evidence type="ECO:0000313" key="7">
    <source>
        <dbReference type="EMBL" id="GGE17342.1"/>
    </source>
</evidence>
<sequence length="358" mass="36842">MSLMIIIAYSVAFFFAMNIGASGAAASMGIAYGAGAVPRRRWALLLCGIGVFLGAVFGGGEVVKTIGSGLIPSSLITVKLAVIILSSAALSLFLANLLGIPLSTSEVTVGAVIGAGIAFQSFYAKKLLVVVSFWVLVPAAAFLLALAAGKCAAYLEGRRFRRPGWKKGLTFLLAGAGFLEAVSAGANNVANSVGPLVGAGLISVNQGVIFGGAFVALGAVLMGGKVLETNGKRITDITLLEGTSISATGGALVLAASFMGMPVPLTQVTTSAIIGIGTVKRGMSIWQKRVIVQMMKVWLVSPVISLVIAYGLVKVLIDGDLYSLIVVSSVFIATVGTISLWQSVRRERRSLHEHGGGI</sequence>
<dbReference type="AlphaFoldDB" id="A0A8J2VI18"/>
<dbReference type="InterPro" id="IPR001204">
    <property type="entry name" value="Phos_transporter"/>
</dbReference>
<feature type="transmembrane region" description="Helical" evidence="6">
    <location>
        <begin position="265"/>
        <end position="283"/>
    </location>
</feature>
<dbReference type="PANTHER" id="PTHR11101:SF80">
    <property type="entry name" value="PHOSPHATE TRANSPORTER"/>
    <property type="match status" value="1"/>
</dbReference>